<evidence type="ECO:0000313" key="3">
    <source>
        <dbReference type="Proteomes" id="UP000616547"/>
    </source>
</evidence>
<sequence length="131" mass="14656">MDNAIDFAINAVLGYGVGIEITYQRPDFKSCAVVQHNLVIINPNANPKPMLPFVILHELGHIVLAHHELDCVSPSAKIKQEHEADEFSTELIWTYSQRLGISYNNAYDFMSAFGIPSKMFGTVVNLMKFSV</sequence>
<comment type="caution">
    <text evidence="2">The sequence shown here is derived from an EMBL/GenBank/DDBJ whole genome shotgun (WGS) entry which is preliminary data.</text>
</comment>
<dbReference type="Gene3D" id="1.10.10.2910">
    <property type="match status" value="1"/>
</dbReference>
<name>A0ABQ3W4J2_9LACO</name>
<evidence type="ECO:0000313" key="2">
    <source>
        <dbReference type="EMBL" id="GHW01441.1"/>
    </source>
</evidence>
<dbReference type="RefSeq" id="WP_201331888.1">
    <property type="nucleotide sequence ID" value="NZ_BOCG01000451.1"/>
</dbReference>
<organism evidence="2 3">
    <name type="scientific">Lactobacillus nasalidis</name>
    <dbReference type="NCBI Taxonomy" id="2797258"/>
    <lineage>
        <taxon>Bacteria</taxon>
        <taxon>Bacillati</taxon>
        <taxon>Bacillota</taxon>
        <taxon>Bacilli</taxon>
        <taxon>Lactobacillales</taxon>
        <taxon>Lactobacillaceae</taxon>
        <taxon>Lactobacillus</taxon>
    </lineage>
</organism>
<dbReference type="Proteomes" id="UP000616547">
    <property type="component" value="Unassembled WGS sequence"/>
</dbReference>
<protein>
    <recommendedName>
        <fullName evidence="1">IrrE N-terminal-like domain-containing protein</fullName>
    </recommendedName>
</protein>
<evidence type="ECO:0000259" key="1">
    <source>
        <dbReference type="Pfam" id="PF06114"/>
    </source>
</evidence>
<dbReference type="EMBL" id="BOCI01000301">
    <property type="protein sequence ID" value="GHW01441.1"/>
    <property type="molecule type" value="Genomic_DNA"/>
</dbReference>
<gene>
    <name evidence="2" type="ORF">lacNasYZ03_11280</name>
</gene>
<feature type="domain" description="IrrE N-terminal-like" evidence="1">
    <location>
        <begin position="35"/>
        <end position="119"/>
    </location>
</feature>
<keyword evidence="3" id="KW-1185">Reference proteome</keyword>
<reference evidence="3" key="1">
    <citation type="submission" date="2021-01" db="EMBL/GenBank/DDBJ databases">
        <title>Draft genome sequence of Nasalis larvatus strain YZ03.</title>
        <authorList>
            <person name="Suzuki-Hashido N."/>
            <person name="Tsuchida S."/>
            <person name="Hayakawa T."/>
        </authorList>
    </citation>
    <scope>NUCLEOTIDE SEQUENCE [LARGE SCALE GENOMIC DNA]</scope>
    <source>
        <strain evidence="3">YZ03</strain>
    </source>
</reference>
<dbReference type="InterPro" id="IPR010359">
    <property type="entry name" value="IrrE_HExxH"/>
</dbReference>
<proteinExistence type="predicted"/>
<dbReference type="Pfam" id="PF06114">
    <property type="entry name" value="Peptidase_M78"/>
    <property type="match status" value="1"/>
</dbReference>
<accession>A0ABQ3W4J2</accession>